<reference evidence="1" key="2">
    <citation type="submission" date="2022-02" db="EMBL/GenBank/DDBJ databases">
        <authorList>
            <person name="Elcheninov A.G."/>
            <person name="Sorokin D.Y."/>
            <person name="Kublanov I.V."/>
        </authorList>
    </citation>
    <scope>NUCLEOTIDE SEQUENCE</scope>
    <source>
        <strain evidence="1">AArc-St2</strain>
    </source>
</reference>
<protein>
    <submittedName>
        <fullName evidence="1">Uncharacterized protein</fullName>
    </submittedName>
</protein>
<dbReference type="InterPro" id="IPR055515">
    <property type="entry name" value="DUF7089"/>
</dbReference>
<evidence type="ECO:0000313" key="2">
    <source>
        <dbReference type="Proteomes" id="UP001203207"/>
    </source>
</evidence>
<keyword evidence="2" id="KW-1185">Reference proteome</keyword>
<dbReference type="EMBL" id="JAKRVX010000001">
    <property type="protein sequence ID" value="MCL9816058.1"/>
    <property type="molecule type" value="Genomic_DNA"/>
</dbReference>
<accession>A0AAE3K7J1</accession>
<sequence length="260" mass="28766">MFTERSLSEPLSAVHKAYAPDALTFSLDTDSEMLPPAVAEELGLVVESLSPAQYPASWLPSDAPQLLQRYASSDFTIGMPGDGTVMWTTQTTPPCVFTKHRATGTPDAFLDFLLAEAYVQLHLAVPEHFLPYFGEQYRELAAVSGLSPGETYQLAAALFDGWVGLQTRSEFRSWETEHPALWESWVDAGERLEGRLDSLSREVAHGKLTFAEATEYACSAMKHDLKLPAPFSALNTTAYIDHGPSYAVRWAEKTFAQLRD</sequence>
<gene>
    <name evidence="1" type="ORF">AArcSt2_03790</name>
</gene>
<comment type="caution">
    <text evidence="1">The sequence shown here is derived from an EMBL/GenBank/DDBJ whole genome shotgun (WGS) entry which is preliminary data.</text>
</comment>
<name>A0AAE3K7J1_9EURY</name>
<evidence type="ECO:0000313" key="1">
    <source>
        <dbReference type="EMBL" id="MCL9816058.1"/>
    </source>
</evidence>
<dbReference type="Pfam" id="PF23363">
    <property type="entry name" value="DUF7089"/>
    <property type="match status" value="1"/>
</dbReference>
<reference evidence="1" key="1">
    <citation type="journal article" date="2022" name="Syst. Appl. Microbiol.">
        <title>Natronocalculus amylovorans gen. nov., sp. nov., and Natranaeroarchaeum aerophilus sp. nov., dominant culturable amylolytic natronoarchaea from hypersaline soda lakes in southwestern Siberia.</title>
        <authorList>
            <person name="Sorokin D.Y."/>
            <person name="Elcheninov A.G."/>
            <person name="Khizhniak T.V."/>
            <person name="Koenen M."/>
            <person name="Bale N.J."/>
            <person name="Damste J.S.S."/>
            <person name="Kublanov I.V."/>
        </authorList>
    </citation>
    <scope>NUCLEOTIDE SEQUENCE</scope>
    <source>
        <strain evidence="1">AArc-St2</strain>
    </source>
</reference>
<dbReference type="Proteomes" id="UP001203207">
    <property type="component" value="Unassembled WGS sequence"/>
</dbReference>
<proteinExistence type="predicted"/>
<organism evidence="1 2">
    <name type="scientific">Natronocalculus amylovorans</name>
    <dbReference type="NCBI Taxonomy" id="2917812"/>
    <lineage>
        <taxon>Archaea</taxon>
        <taxon>Methanobacteriati</taxon>
        <taxon>Methanobacteriota</taxon>
        <taxon>Stenosarchaea group</taxon>
        <taxon>Halobacteria</taxon>
        <taxon>Halobacteriales</taxon>
        <taxon>Haloferacaceae</taxon>
        <taxon>Natronocalculus</taxon>
    </lineage>
</organism>
<dbReference type="RefSeq" id="WP_174652431.1">
    <property type="nucleotide sequence ID" value="NZ_JAKRVX010000001.1"/>
</dbReference>
<dbReference type="AlphaFoldDB" id="A0AAE3K7J1"/>